<reference evidence="1" key="1">
    <citation type="journal article" date="2019" name="Environ. Microbiol.">
        <title>Fungal ecological strategies reflected in gene transcription - a case study of two litter decomposers.</title>
        <authorList>
            <person name="Barbi F."/>
            <person name="Kohler A."/>
            <person name="Barry K."/>
            <person name="Baskaran P."/>
            <person name="Daum C."/>
            <person name="Fauchery L."/>
            <person name="Ihrmark K."/>
            <person name="Kuo A."/>
            <person name="LaButti K."/>
            <person name="Lipzen A."/>
            <person name="Morin E."/>
            <person name="Grigoriev I.V."/>
            <person name="Henrissat B."/>
            <person name="Lindahl B."/>
            <person name="Martin F."/>
        </authorList>
    </citation>
    <scope>NUCLEOTIDE SEQUENCE</scope>
    <source>
        <strain evidence="1">JB14</strain>
    </source>
</reference>
<sequence length="115" mass="13098">MDGSSTGPVNVYALFASKMDWQVAEWVVKDNIGHNSFDCLLQIPGVVQKLGLSYHNIQALHKTVDSIHPKAGDWKVHCLRFKDQPDQEFILWHCNVIDMVKSLWGDPLLAKHLVY</sequence>
<dbReference type="Proteomes" id="UP000799118">
    <property type="component" value="Unassembled WGS sequence"/>
</dbReference>
<dbReference type="EMBL" id="ML769509">
    <property type="protein sequence ID" value="KAE9396687.1"/>
    <property type="molecule type" value="Genomic_DNA"/>
</dbReference>
<evidence type="ECO:0000313" key="1">
    <source>
        <dbReference type="EMBL" id="KAE9396687.1"/>
    </source>
</evidence>
<evidence type="ECO:0000313" key="2">
    <source>
        <dbReference type="Proteomes" id="UP000799118"/>
    </source>
</evidence>
<dbReference type="AlphaFoldDB" id="A0A6A4HHP3"/>
<gene>
    <name evidence="1" type="ORF">BT96DRAFT_824292</name>
</gene>
<proteinExistence type="predicted"/>
<protein>
    <submittedName>
        <fullName evidence="1">Uncharacterized protein</fullName>
    </submittedName>
</protein>
<dbReference type="OrthoDB" id="2688393at2759"/>
<organism evidence="1 2">
    <name type="scientific">Gymnopus androsaceus JB14</name>
    <dbReference type="NCBI Taxonomy" id="1447944"/>
    <lineage>
        <taxon>Eukaryota</taxon>
        <taxon>Fungi</taxon>
        <taxon>Dikarya</taxon>
        <taxon>Basidiomycota</taxon>
        <taxon>Agaricomycotina</taxon>
        <taxon>Agaricomycetes</taxon>
        <taxon>Agaricomycetidae</taxon>
        <taxon>Agaricales</taxon>
        <taxon>Marasmiineae</taxon>
        <taxon>Omphalotaceae</taxon>
        <taxon>Gymnopus</taxon>
    </lineage>
</organism>
<dbReference type="InterPro" id="IPR041078">
    <property type="entry name" value="Plavaka"/>
</dbReference>
<name>A0A6A4HHP3_9AGAR</name>
<dbReference type="Pfam" id="PF18759">
    <property type="entry name" value="Plavaka"/>
    <property type="match status" value="1"/>
</dbReference>
<keyword evidence="2" id="KW-1185">Reference proteome</keyword>
<accession>A0A6A4HHP3</accession>